<evidence type="ECO:0000313" key="2">
    <source>
        <dbReference type="EMBL" id="MCX2964477.1"/>
    </source>
</evidence>
<feature type="region of interest" description="Disordered" evidence="1">
    <location>
        <begin position="24"/>
        <end position="69"/>
    </location>
</feature>
<organism evidence="2 3">
    <name type="scientific">Gordonia aquimaris</name>
    <dbReference type="NCBI Taxonomy" id="2984863"/>
    <lineage>
        <taxon>Bacteria</taxon>
        <taxon>Bacillati</taxon>
        <taxon>Actinomycetota</taxon>
        <taxon>Actinomycetes</taxon>
        <taxon>Mycobacteriales</taxon>
        <taxon>Gordoniaceae</taxon>
        <taxon>Gordonia</taxon>
    </lineage>
</organism>
<dbReference type="AlphaFoldDB" id="A0A9X3D6E8"/>
<sequence>METEPAGTLMRPIHMEPSRVLIRPAPSYEPPARPVDEVPGGAPDTSAPATVPGAVPDEPTRRPRRALSKATVDARRHAIRTITLVLEVIDRRRTVAHLEGLATAHLIDQVTALIRLTPPGGVDGDTAALRRVHVQMLSPGTAEIFGSYRRGMRVRAFAARIEQLPCRVRATPGPRHPVLTRAAEYRWQLVAFTLV</sequence>
<proteinExistence type="predicted"/>
<reference evidence="2" key="1">
    <citation type="submission" date="2022-10" db="EMBL/GenBank/DDBJ databases">
        <title>WGS of marine actinomycetes from Thailand.</title>
        <authorList>
            <person name="Thawai C."/>
        </authorList>
    </citation>
    <scope>NUCLEOTIDE SEQUENCE</scope>
    <source>
        <strain evidence="2">SW21</strain>
    </source>
</reference>
<evidence type="ECO:0000256" key="1">
    <source>
        <dbReference type="SAM" id="MobiDB-lite"/>
    </source>
</evidence>
<protein>
    <submittedName>
        <fullName evidence="2">Rv3235 family protein</fullName>
    </submittedName>
</protein>
<comment type="caution">
    <text evidence="2">The sequence shown here is derived from an EMBL/GenBank/DDBJ whole genome shotgun (WGS) entry which is preliminary data.</text>
</comment>
<accession>A0A9X3D6E8</accession>
<dbReference type="Pfam" id="PF20060">
    <property type="entry name" value="DUF6459"/>
    <property type="match status" value="1"/>
</dbReference>
<gene>
    <name evidence="2" type="ORF">OSB52_10275</name>
</gene>
<keyword evidence="3" id="KW-1185">Reference proteome</keyword>
<name>A0A9X3D6E8_9ACTN</name>
<dbReference type="EMBL" id="JAPKFM010000008">
    <property type="protein sequence ID" value="MCX2964477.1"/>
    <property type="molecule type" value="Genomic_DNA"/>
</dbReference>
<dbReference type="RefSeq" id="WP_266061560.1">
    <property type="nucleotide sequence ID" value="NZ_JAPKFM010000008.1"/>
</dbReference>
<dbReference type="Proteomes" id="UP001143347">
    <property type="component" value="Unassembled WGS sequence"/>
</dbReference>
<evidence type="ECO:0000313" key="3">
    <source>
        <dbReference type="Proteomes" id="UP001143347"/>
    </source>
</evidence>
<dbReference type="InterPro" id="IPR045596">
    <property type="entry name" value="DUF6459"/>
</dbReference>